<comment type="caution">
    <text evidence="1">The sequence shown here is derived from an EMBL/GenBank/DDBJ whole genome shotgun (WGS) entry which is preliminary data.</text>
</comment>
<dbReference type="EMBL" id="JBGNUJ010000013">
    <property type="protein sequence ID" value="KAL3951955.1"/>
    <property type="molecule type" value="Genomic_DNA"/>
</dbReference>
<organism evidence="1 2">
    <name type="scientific">Purpureocillium lilacinum</name>
    <name type="common">Paecilomyces lilacinus</name>
    <dbReference type="NCBI Taxonomy" id="33203"/>
    <lineage>
        <taxon>Eukaryota</taxon>
        <taxon>Fungi</taxon>
        <taxon>Dikarya</taxon>
        <taxon>Ascomycota</taxon>
        <taxon>Pezizomycotina</taxon>
        <taxon>Sordariomycetes</taxon>
        <taxon>Hypocreomycetidae</taxon>
        <taxon>Hypocreales</taxon>
        <taxon>Ophiocordycipitaceae</taxon>
        <taxon>Purpureocillium</taxon>
    </lineage>
</organism>
<gene>
    <name evidence="1" type="ORF">ACCO45_013672</name>
</gene>
<proteinExistence type="predicted"/>
<dbReference type="Proteomes" id="UP001638806">
    <property type="component" value="Unassembled WGS sequence"/>
</dbReference>
<accession>A0ACC4D6Q1</accession>
<reference evidence="1" key="1">
    <citation type="submission" date="2024-12" db="EMBL/GenBank/DDBJ databases">
        <title>Comparative genomics and development of molecular markers within Purpureocillium lilacinum and among Purpureocillium species.</title>
        <authorList>
            <person name="Yeh Z.-Y."/>
            <person name="Ni N.-T."/>
            <person name="Lo P.-H."/>
            <person name="Mushyakhwo K."/>
            <person name="Lin C.-F."/>
            <person name="Nai Y.-S."/>
        </authorList>
    </citation>
    <scope>NUCLEOTIDE SEQUENCE</scope>
    <source>
        <strain evidence="1">NCHU-NPUST-175</strain>
    </source>
</reference>
<evidence type="ECO:0000313" key="1">
    <source>
        <dbReference type="EMBL" id="KAL3951955.1"/>
    </source>
</evidence>
<name>A0ACC4D6Q1_PURLI</name>
<protein>
    <submittedName>
        <fullName evidence="1">Uncharacterized protein</fullName>
    </submittedName>
</protein>
<evidence type="ECO:0000313" key="2">
    <source>
        <dbReference type="Proteomes" id="UP001638806"/>
    </source>
</evidence>
<keyword evidence="2" id="KW-1185">Reference proteome</keyword>
<sequence>MAEDDQFRDAMQGSRAGGRAALIVGEGAGTHVHQAAWRPVQAAATGPNCGRTTPAAASHRAPEVWGPQPTVDLRHWGRWRVLRAPAGRPIEPTCTVLCRVRPSYVSVFRLARQAQTRKRQFCTCRLSRARLQSAAAAVFNSLVNAVSPQPVHPLATTVAGGAIDPSANPLSAARLSAPVARRNAPMFLHCTGPRGHPPPRDPLTACTAITTTTMAARRPSSPTVSDAPP</sequence>